<comment type="caution">
    <text evidence="1">The sequence shown here is derived from an EMBL/GenBank/DDBJ whole genome shotgun (WGS) entry which is preliminary data.</text>
</comment>
<reference evidence="1" key="1">
    <citation type="submission" date="2019-01" db="EMBL/GenBank/DDBJ databases">
        <authorList>
            <person name="Lista F."/>
            <person name="Anselmo A."/>
        </authorList>
    </citation>
    <scope>NUCLEOTIDE SEQUENCE</scope>
    <source>
        <strain evidence="1">13S</strain>
    </source>
</reference>
<dbReference type="AlphaFoldDB" id="A0A483IS26"/>
<organism evidence="1">
    <name type="scientific">Klebsiella pneumoniae</name>
    <dbReference type="NCBI Taxonomy" id="573"/>
    <lineage>
        <taxon>Bacteria</taxon>
        <taxon>Pseudomonadati</taxon>
        <taxon>Pseudomonadota</taxon>
        <taxon>Gammaproteobacteria</taxon>
        <taxon>Enterobacterales</taxon>
        <taxon>Enterobacteriaceae</taxon>
        <taxon>Klebsiella/Raoultella group</taxon>
        <taxon>Klebsiella</taxon>
        <taxon>Klebsiella pneumoniae complex</taxon>
    </lineage>
</organism>
<dbReference type="RefSeq" id="WP_048255551.1">
    <property type="nucleotide sequence ID" value="NZ_CABGYJ010000014.1"/>
</dbReference>
<evidence type="ECO:0000313" key="1">
    <source>
        <dbReference type="EMBL" id="TCX36551.1"/>
    </source>
</evidence>
<dbReference type="EMBL" id="SDCJ01000016">
    <property type="protein sequence ID" value="TCX36551.1"/>
    <property type="molecule type" value="Genomic_DNA"/>
</dbReference>
<accession>A0A483IS26</accession>
<name>A0A483IS26_KLEPN</name>
<proteinExistence type="predicted"/>
<sequence>MYIKSIDEAVRKAISDASHLFKDRDVEQVVKEACEKANQRISIKMPVTISTPDEPWIYISSALTADRNFELFVIINLTDVAEDYLKAKVFQGIFYAGRPRPAMSLYEKSIMIKAEDYESYVGSAAVKNFANYMLESGVLQAPEFDHVQRSLRATMTTEVVSMPDIPKVVDDVSMTGAMALSAVHSSAFEAPGYSRAFSLKAPSGIIDAILDQKSSQAKNRFNESIEMQLFSEYDGNMEDVEAVKAVSKCFGGLFTRPGDMITRLGYDKAAMLSEGKSYALAHVREAIKHAEVHSLVAENPLWGSW</sequence>
<protein>
    <submittedName>
        <fullName evidence="1">Uncharacterized protein</fullName>
    </submittedName>
</protein>
<gene>
    <name evidence="1" type="ORF">ETE75_19990</name>
</gene>